<evidence type="ECO:0000313" key="2">
    <source>
        <dbReference type="Proteomes" id="UP000251485"/>
    </source>
</evidence>
<dbReference type="AlphaFoldDB" id="A0A2X2DHA1"/>
<dbReference type="EMBL" id="UAUE01000001">
    <property type="protein sequence ID" value="SPY93800.1"/>
    <property type="molecule type" value="Genomic_DNA"/>
</dbReference>
<sequence>MKNTILKKVLNESLNTNQKILKGDLTSLVILQEIIKVLDTITKKEGEDKAVSNHIIKHLQLRLDTLPEIGVSHDPSIVGAYDAAVNIVKSTQKN</sequence>
<protein>
    <submittedName>
        <fullName evidence="1">Uncharacterized protein</fullName>
    </submittedName>
</protein>
<gene>
    <name evidence="1" type="ORF">NCTC10975_00123</name>
</gene>
<accession>A0A2X2DHA1</accession>
<name>A0A2X2DHA1_PROMI</name>
<organism evidence="1 2">
    <name type="scientific">Proteus mirabilis</name>
    <dbReference type="NCBI Taxonomy" id="584"/>
    <lineage>
        <taxon>Bacteria</taxon>
        <taxon>Pseudomonadati</taxon>
        <taxon>Pseudomonadota</taxon>
        <taxon>Gammaproteobacteria</taxon>
        <taxon>Enterobacterales</taxon>
        <taxon>Morganellaceae</taxon>
        <taxon>Proteus</taxon>
    </lineage>
</organism>
<dbReference type="Proteomes" id="UP000251485">
    <property type="component" value="Unassembled WGS sequence"/>
</dbReference>
<evidence type="ECO:0000313" key="1">
    <source>
        <dbReference type="EMBL" id="SPY93800.1"/>
    </source>
</evidence>
<reference evidence="1 2" key="1">
    <citation type="submission" date="2018-06" db="EMBL/GenBank/DDBJ databases">
        <authorList>
            <consortium name="Pathogen Informatics"/>
            <person name="Doyle S."/>
        </authorList>
    </citation>
    <scope>NUCLEOTIDE SEQUENCE [LARGE SCALE GENOMIC DNA]</scope>
    <source>
        <strain evidence="1 2">NCTC10975</strain>
    </source>
</reference>
<proteinExistence type="predicted"/>